<dbReference type="InterPro" id="IPR041490">
    <property type="entry name" value="KstR2_TetR_C"/>
</dbReference>
<evidence type="ECO:0000256" key="6">
    <source>
        <dbReference type="SAM" id="MobiDB-lite"/>
    </source>
</evidence>
<keyword evidence="3 5" id="KW-0238">DNA-binding</keyword>
<evidence type="ECO:0000313" key="9">
    <source>
        <dbReference type="Proteomes" id="UP000319865"/>
    </source>
</evidence>
<keyword evidence="4" id="KW-0804">Transcription</keyword>
<dbReference type="EMBL" id="VFQE01000001">
    <property type="protein sequence ID" value="TQN40981.1"/>
    <property type="molecule type" value="Genomic_DNA"/>
</dbReference>
<proteinExistence type="predicted"/>
<dbReference type="PANTHER" id="PTHR30055:SF175">
    <property type="entry name" value="HTH-TYPE TRANSCRIPTIONAL REPRESSOR KSTR2"/>
    <property type="match status" value="1"/>
</dbReference>
<organism evidence="8 9">
    <name type="scientific">Blastococcus colisei</name>
    <dbReference type="NCBI Taxonomy" id="1564162"/>
    <lineage>
        <taxon>Bacteria</taxon>
        <taxon>Bacillati</taxon>
        <taxon>Actinomycetota</taxon>
        <taxon>Actinomycetes</taxon>
        <taxon>Geodermatophilales</taxon>
        <taxon>Geodermatophilaceae</taxon>
        <taxon>Blastococcus</taxon>
    </lineage>
</organism>
<dbReference type="InterPro" id="IPR036271">
    <property type="entry name" value="Tet_transcr_reg_TetR-rel_C_sf"/>
</dbReference>
<reference evidence="8 9" key="1">
    <citation type="submission" date="2019-06" db="EMBL/GenBank/DDBJ databases">
        <title>Sequencing the genomes of 1000 actinobacteria strains.</title>
        <authorList>
            <person name="Klenk H.-P."/>
        </authorList>
    </citation>
    <scope>NUCLEOTIDE SEQUENCE [LARGE SCALE GENOMIC DNA]</scope>
    <source>
        <strain evidence="8 9">DSM 46837</strain>
    </source>
</reference>
<evidence type="ECO:0000259" key="7">
    <source>
        <dbReference type="PROSITE" id="PS50977"/>
    </source>
</evidence>
<comment type="caution">
    <text evidence="8">The sequence shown here is derived from an EMBL/GenBank/DDBJ whole genome shotgun (WGS) entry which is preliminary data.</text>
</comment>
<feature type="compositionally biased region" description="Polar residues" evidence="6">
    <location>
        <begin position="1"/>
        <end position="12"/>
    </location>
</feature>
<dbReference type="SUPFAM" id="SSF46689">
    <property type="entry name" value="Homeodomain-like"/>
    <property type="match status" value="1"/>
</dbReference>
<evidence type="ECO:0000256" key="2">
    <source>
        <dbReference type="ARBA" id="ARBA00023015"/>
    </source>
</evidence>
<feature type="domain" description="HTH tetR-type" evidence="7">
    <location>
        <begin position="29"/>
        <end position="89"/>
    </location>
</feature>
<evidence type="ECO:0000256" key="3">
    <source>
        <dbReference type="ARBA" id="ARBA00023125"/>
    </source>
</evidence>
<feature type="DNA-binding region" description="H-T-H motif" evidence="5">
    <location>
        <begin position="52"/>
        <end position="71"/>
    </location>
</feature>
<keyword evidence="9" id="KW-1185">Reference proteome</keyword>
<gene>
    <name evidence="8" type="ORF">FHU33_0333</name>
</gene>
<evidence type="ECO:0000256" key="1">
    <source>
        <dbReference type="ARBA" id="ARBA00022491"/>
    </source>
</evidence>
<dbReference type="InterPro" id="IPR001647">
    <property type="entry name" value="HTH_TetR"/>
</dbReference>
<dbReference type="OrthoDB" id="3190535at2"/>
<dbReference type="GO" id="GO:0000976">
    <property type="term" value="F:transcription cis-regulatory region binding"/>
    <property type="evidence" value="ECO:0007669"/>
    <property type="project" value="TreeGrafter"/>
</dbReference>
<dbReference type="InterPro" id="IPR050109">
    <property type="entry name" value="HTH-type_TetR-like_transc_reg"/>
</dbReference>
<dbReference type="Pfam" id="PF00440">
    <property type="entry name" value="TetR_N"/>
    <property type="match status" value="1"/>
</dbReference>
<keyword evidence="1" id="KW-0678">Repressor</keyword>
<evidence type="ECO:0000256" key="5">
    <source>
        <dbReference type="PROSITE-ProRule" id="PRU00335"/>
    </source>
</evidence>
<sequence length="224" mass="24742">MSQDAIEQQSSGIGRRRAAAQGENRTAYRERRQEIITVAANLFKARGFRGTSIGQIAEALDTDRATLYYYIGSKEELFDEVVTDAVRANVAFAESVRDGGGTAPEKLRTLMTALMQSYAENYPFLYVYIQENLSHVGGTRADWSREMRQLNKSYEDTVVAIIQSGINEGTIRPVADAWVIAYGLIGMFGWTNRWFNPATSAVDAATIGSAYAEIFLQGIVTVSP</sequence>
<dbReference type="Pfam" id="PF17932">
    <property type="entry name" value="TetR_C_24"/>
    <property type="match status" value="1"/>
</dbReference>
<dbReference type="Proteomes" id="UP000319865">
    <property type="component" value="Unassembled WGS sequence"/>
</dbReference>
<keyword evidence="2" id="KW-0805">Transcription regulation</keyword>
<dbReference type="GO" id="GO:0003700">
    <property type="term" value="F:DNA-binding transcription factor activity"/>
    <property type="evidence" value="ECO:0007669"/>
    <property type="project" value="TreeGrafter"/>
</dbReference>
<dbReference type="PROSITE" id="PS50977">
    <property type="entry name" value="HTH_TETR_2"/>
    <property type="match status" value="1"/>
</dbReference>
<dbReference type="Gene3D" id="1.10.357.10">
    <property type="entry name" value="Tetracycline Repressor, domain 2"/>
    <property type="match status" value="1"/>
</dbReference>
<dbReference type="SUPFAM" id="SSF48498">
    <property type="entry name" value="Tetracyclin repressor-like, C-terminal domain"/>
    <property type="match status" value="1"/>
</dbReference>
<dbReference type="Gene3D" id="1.10.10.60">
    <property type="entry name" value="Homeodomain-like"/>
    <property type="match status" value="1"/>
</dbReference>
<evidence type="ECO:0000313" key="8">
    <source>
        <dbReference type="EMBL" id="TQN40981.1"/>
    </source>
</evidence>
<evidence type="ECO:0000256" key="4">
    <source>
        <dbReference type="ARBA" id="ARBA00023163"/>
    </source>
</evidence>
<dbReference type="PRINTS" id="PR00455">
    <property type="entry name" value="HTHTETR"/>
</dbReference>
<dbReference type="PANTHER" id="PTHR30055">
    <property type="entry name" value="HTH-TYPE TRANSCRIPTIONAL REGULATOR RUTR"/>
    <property type="match status" value="1"/>
</dbReference>
<accession>A0A543PA68</accession>
<protein>
    <submittedName>
        <fullName evidence="8">TetR family transcriptional regulator</fullName>
    </submittedName>
</protein>
<name>A0A543PA68_9ACTN</name>
<dbReference type="AlphaFoldDB" id="A0A543PA68"/>
<dbReference type="RefSeq" id="WP_142023781.1">
    <property type="nucleotide sequence ID" value="NZ_VFQE01000001.1"/>
</dbReference>
<dbReference type="InterPro" id="IPR009057">
    <property type="entry name" value="Homeodomain-like_sf"/>
</dbReference>
<feature type="region of interest" description="Disordered" evidence="6">
    <location>
        <begin position="1"/>
        <end position="26"/>
    </location>
</feature>